<accession>A0AA36HXV6</accession>
<proteinExistence type="predicted"/>
<evidence type="ECO:0000313" key="1">
    <source>
        <dbReference type="EMBL" id="CAJ1376449.1"/>
    </source>
</evidence>
<protein>
    <submittedName>
        <fullName evidence="1">Uncharacterized protein</fullName>
    </submittedName>
</protein>
<dbReference type="AlphaFoldDB" id="A0AA36HXV6"/>
<evidence type="ECO:0000313" key="2">
    <source>
        <dbReference type="Proteomes" id="UP001178507"/>
    </source>
</evidence>
<keyword evidence="2" id="KW-1185">Reference proteome</keyword>
<dbReference type="Proteomes" id="UP001178507">
    <property type="component" value="Unassembled WGS sequence"/>
</dbReference>
<name>A0AA36HXV6_9DINO</name>
<comment type="caution">
    <text evidence="1">The sequence shown here is derived from an EMBL/GenBank/DDBJ whole genome shotgun (WGS) entry which is preliminary data.</text>
</comment>
<dbReference type="EMBL" id="CAUJNA010000395">
    <property type="protein sequence ID" value="CAJ1376449.1"/>
    <property type="molecule type" value="Genomic_DNA"/>
</dbReference>
<reference evidence="1" key="1">
    <citation type="submission" date="2023-08" db="EMBL/GenBank/DDBJ databases">
        <authorList>
            <person name="Chen Y."/>
            <person name="Shah S."/>
            <person name="Dougan E. K."/>
            <person name="Thang M."/>
            <person name="Chan C."/>
        </authorList>
    </citation>
    <scope>NUCLEOTIDE SEQUENCE</scope>
</reference>
<gene>
    <name evidence="1" type="ORF">EVOR1521_LOCUS5517</name>
</gene>
<organism evidence="1 2">
    <name type="scientific">Effrenium voratum</name>
    <dbReference type="NCBI Taxonomy" id="2562239"/>
    <lineage>
        <taxon>Eukaryota</taxon>
        <taxon>Sar</taxon>
        <taxon>Alveolata</taxon>
        <taxon>Dinophyceae</taxon>
        <taxon>Suessiales</taxon>
        <taxon>Symbiodiniaceae</taxon>
        <taxon>Effrenium</taxon>
    </lineage>
</organism>
<sequence length="239" mass="26939">MLRRWAVLVVWRSSADLTEELDLAETCQSCLAKGGGWCTTEQRCVEDDVAFCDADNLIGLAGFTDDCGTDEEGQKPKVRPWIDKGVLVSYTFENGSCCLGLGIVSRAYHVLEEYTVLLRDGSKEEVKTERWNNRKPAKKKDENSEYHNIEFRYFKPRELTVVSTLRPGDLVQAHFVVKKKGAEEELIKSRRAELAVVLNTTVTSVAVNFTSDHIVSILPRDFVVDLTNESAPRARHTEL</sequence>